<dbReference type="Proteomes" id="UP000323392">
    <property type="component" value="Unassembled WGS sequence"/>
</dbReference>
<dbReference type="EMBL" id="FRBG01000007">
    <property type="protein sequence ID" value="SHK91158.1"/>
    <property type="molecule type" value="Genomic_DNA"/>
</dbReference>
<comment type="caution">
    <text evidence="12">The sequence shown here is derived from an EMBL/GenBank/DDBJ whole genome shotgun (WGS) entry which is preliminary data.</text>
</comment>
<evidence type="ECO:0000313" key="12">
    <source>
        <dbReference type="EMBL" id="KXZ39128.1"/>
    </source>
</evidence>
<dbReference type="GO" id="GO:0006564">
    <property type="term" value="P:L-serine biosynthetic process"/>
    <property type="evidence" value="ECO:0007669"/>
    <property type="project" value="UniProtKB-KW"/>
</dbReference>
<comment type="cofactor">
    <cofactor evidence="1">
        <name>Mg(2+)</name>
        <dbReference type="ChEBI" id="CHEBI:18420"/>
    </cofactor>
</comment>
<dbReference type="PANTHER" id="PTHR43344:SF2">
    <property type="entry name" value="PHOSPHOSERINE PHOSPHATASE"/>
    <property type="match status" value="1"/>
</dbReference>
<keyword evidence="8" id="KW-0460">Magnesium</keyword>
<dbReference type="GO" id="GO:0036424">
    <property type="term" value="F:L-phosphoserine phosphatase activity"/>
    <property type="evidence" value="ECO:0007669"/>
    <property type="project" value="TreeGrafter"/>
</dbReference>
<keyword evidence="9" id="KW-0718">Serine biosynthesis</keyword>
<evidence type="ECO:0000256" key="5">
    <source>
        <dbReference type="ARBA" id="ARBA00022605"/>
    </source>
</evidence>
<dbReference type="InterPro" id="IPR023214">
    <property type="entry name" value="HAD_sf"/>
</dbReference>
<evidence type="ECO:0000256" key="3">
    <source>
        <dbReference type="ARBA" id="ARBA00009184"/>
    </source>
</evidence>
<evidence type="ECO:0000256" key="6">
    <source>
        <dbReference type="ARBA" id="ARBA00022723"/>
    </source>
</evidence>
<comment type="similarity">
    <text evidence="3">Belongs to the HAD-like hydrolase superfamily. SerB family.</text>
</comment>
<keyword evidence="15" id="KW-1185">Reference proteome</keyword>
<comment type="catalytic activity">
    <reaction evidence="11">
        <text>O-phospho-D-serine + H2O = D-serine + phosphate</text>
        <dbReference type="Rhea" id="RHEA:24873"/>
        <dbReference type="ChEBI" id="CHEBI:15377"/>
        <dbReference type="ChEBI" id="CHEBI:35247"/>
        <dbReference type="ChEBI" id="CHEBI:43474"/>
        <dbReference type="ChEBI" id="CHEBI:58680"/>
        <dbReference type="EC" id="3.1.3.3"/>
    </reaction>
</comment>
<dbReference type="AlphaFoldDB" id="A0A150FNI8"/>
<dbReference type="InterPro" id="IPR036412">
    <property type="entry name" value="HAD-like_sf"/>
</dbReference>
<gene>
    <name evidence="12" type="ORF">JWYL7_0203</name>
    <name evidence="13" type="ORF">SAMN05661008_01116</name>
</gene>
<evidence type="ECO:0000256" key="2">
    <source>
        <dbReference type="ARBA" id="ARBA00005135"/>
    </source>
</evidence>
<evidence type="ECO:0000256" key="8">
    <source>
        <dbReference type="ARBA" id="ARBA00022842"/>
    </source>
</evidence>
<dbReference type="PANTHER" id="PTHR43344">
    <property type="entry name" value="PHOSPHOSERINE PHOSPHATASE"/>
    <property type="match status" value="1"/>
</dbReference>
<keyword evidence="7 12" id="KW-0378">Hydrolase</keyword>
<dbReference type="Proteomes" id="UP000092605">
    <property type="component" value="Unassembled WGS sequence"/>
</dbReference>
<sequence>MKNIAAFFDIDGTLYRDSLMVEHFKKLIRYEIIDPSLWYSHAQKTFLEWDKRQADYDKYLLELADIYVSSLKGIDLDTIDFTSNQVINLKSERVYRYTRSRIKYHIEKGHTVIFISGSPDFLVSKMARKYGVTDYIGSKYIFENNIFTGKVIPMWDSENKDRAIKQFIEKYDIDLTKSYAYGDTNGDVSMLKSVANPVAINPSNELLKAIKSDPYLYEKTKIIIERKDVIYNVKPDVDVLSES</sequence>
<dbReference type="Gene3D" id="3.40.50.1000">
    <property type="entry name" value="HAD superfamily/HAD-like"/>
    <property type="match status" value="1"/>
</dbReference>
<dbReference type="GO" id="GO:0005737">
    <property type="term" value="C:cytoplasm"/>
    <property type="evidence" value="ECO:0007669"/>
    <property type="project" value="TreeGrafter"/>
</dbReference>
<proteinExistence type="inferred from homology"/>
<keyword evidence="6" id="KW-0479">Metal-binding</keyword>
<keyword evidence="5" id="KW-0028">Amino-acid biosynthesis</keyword>
<evidence type="ECO:0000313" key="14">
    <source>
        <dbReference type="Proteomes" id="UP000092605"/>
    </source>
</evidence>
<dbReference type="OrthoDB" id="9794212at2"/>
<dbReference type="NCBIfam" id="TIGR01488">
    <property type="entry name" value="HAD-SF-IB"/>
    <property type="match status" value="1"/>
</dbReference>
<organism evidence="12 14">
    <name type="scientific">Alkalithermobacter thermoalcaliphilus JW-YL-7 = DSM 7308</name>
    <dbReference type="NCBI Taxonomy" id="1121328"/>
    <lineage>
        <taxon>Bacteria</taxon>
        <taxon>Bacillati</taxon>
        <taxon>Bacillota</taxon>
        <taxon>Clostridia</taxon>
        <taxon>Peptostreptococcales</taxon>
        <taxon>Tepidibacteraceae</taxon>
        <taxon>Alkalithermobacter</taxon>
    </lineage>
</organism>
<dbReference type="RefSeq" id="WP_066067754.1">
    <property type="nucleotide sequence ID" value="NZ_FRBG01000007.1"/>
</dbReference>
<evidence type="ECO:0000313" key="13">
    <source>
        <dbReference type="EMBL" id="SHK91158.1"/>
    </source>
</evidence>
<evidence type="ECO:0000313" key="15">
    <source>
        <dbReference type="Proteomes" id="UP000323392"/>
    </source>
</evidence>
<dbReference type="EMBL" id="LSFY01000001">
    <property type="protein sequence ID" value="KXZ39128.1"/>
    <property type="molecule type" value="Genomic_DNA"/>
</dbReference>
<dbReference type="STRING" id="1121328.JWYL7_0203"/>
<protein>
    <recommendedName>
        <fullName evidence="4">phosphoserine phosphatase</fullName>
        <ecNumber evidence="4">3.1.3.3</ecNumber>
    </recommendedName>
</protein>
<dbReference type="Pfam" id="PF12710">
    <property type="entry name" value="HAD"/>
    <property type="match status" value="1"/>
</dbReference>
<dbReference type="NCBIfam" id="TIGR01490">
    <property type="entry name" value="HAD-SF-IB-hyp1"/>
    <property type="match status" value="1"/>
</dbReference>
<reference evidence="12 14" key="1">
    <citation type="submission" date="2016-02" db="EMBL/GenBank/DDBJ databases">
        <title>Draft genome sequence for Clostridium paradoxum JW-YL-7.</title>
        <authorList>
            <person name="Utturkar S.M."/>
            <person name="Lancaster A."/>
            <person name="Poole F.L."/>
            <person name="Adams M.W."/>
            <person name="Brown S.D."/>
        </authorList>
    </citation>
    <scope>NUCLEOTIDE SEQUENCE [LARGE SCALE GENOMIC DNA]</scope>
    <source>
        <strain evidence="12 14">JW-YL-7</strain>
    </source>
</reference>
<comment type="pathway">
    <text evidence="2">Amino-acid biosynthesis; L-serine biosynthesis; L-serine from 3-phospho-D-glycerate: step 3/3.</text>
</comment>
<comment type="catalytic activity">
    <reaction evidence="10">
        <text>O-phospho-L-serine + H2O = L-serine + phosphate</text>
        <dbReference type="Rhea" id="RHEA:21208"/>
        <dbReference type="ChEBI" id="CHEBI:15377"/>
        <dbReference type="ChEBI" id="CHEBI:33384"/>
        <dbReference type="ChEBI" id="CHEBI:43474"/>
        <dbReference type="ChEBI" id="CHEBI:57524"/>
        <dbReference type="EC" id="3.1.3.3"/>
    </reaction>
</comment>
<dbReference type="Gene3D" id="1.20.1440.100">
    <property type="entry name" value="SG protein - dephosphorylation function"/>
    <property type="match status" value="1"/>
</dbReference>
<dbReference type="EC" id="3.1.3.3" evidence="4"/>
<reference evidence="13 15" key="2">
    <citation type="submission" date="2016-11" db="EMBL/GenBank/DDBJ databases">
        <authorList>
            <person name="Varghese N."/>
            <person name="Submissions S."/>
        </authorList>
    </citation>
    <scope>NUCLEOTIDE SEQUENCE [LARGE SCALE GENOMIC DNA]</scope>
    <source>
        <strain evidence="13 15">DSM 7308</strain>
    </source>
</reference>
<dbReference type="InterPro" id="IPR006385">
    <property type="entry name" value="HAD_hydro_SerB1"/>
</dbReference>
<dbReference type="CDD" id="cd02612">
    <property type="entry name" value="HAD_PGPPase"/>
    <property type="match status" value="1"/>
</dbReference>
<evidence type="ECO:0000256" key="1">
    <source>
        <dbReference type="ARBA" id="ARBA00001946"/>
    </source>
</evidence>
<dbReference type="SUPFAM" id="SSF56784">
    <property type="entry name" value="HAD-like"/>
    <property type="match status" value="1"/>
</dbReference>
<dbReference type="InterPro" id="IPR050582">
    <property type="entry name" value="HAD-like_SerB"/>
</dbReference>
<evidence type="ECO:0000256" key="7">
    <source>
        <dbReference type="ARBA" id="ARBA00022801"/>
    </source>
</evidence>
<evidence type="ECO:0000256" key="11">
    <source>
        <dbReference type="ARBA" id="ARBA00048523"/>
    </source>
</evidence>
<evidence type="ECO:0000256" key="4">
    <source>
        <dbReference type="ARBA" id="ARBA00012640"/>
    </source>
</evidence>
<name>A0A150FNI8_CLOPD</name>
<accession>A0A150FNI8</accession>
<dbReference type="PATRIC" id="fig|1121328.3.peg.202"/>
<evidence type="ECO:0000256" key="10">
    <source>
        <dbReference type="ARBA" id="ARBA00048138"/>
    </source>
</evidence>
<dbReference type="GO" id="GO:0000287">
    <property type="term" value="F:magnesium ion binding"/>
    <property type="evidence" value="ECO:0007669"/>
    <property type="project" value="TreeGrafter"/>
</dbReference>
<evidence type="ECO:0000256" key="9">
    <source>
        <dbReference type="ARBA" id="ARBA00023299"/>
    </source>
</evidence>